<sequence length="753" mass="85501">MAGLHILGFPRIGAKRELKFALERYWRSEIDADELLQVAATLRHRHWQLQQDAGLDFVTVNDFSLYDQVLDHAWMFGMLPERIQQGSAANDLDNYFRMARGQAPSGNPVRPLEMTKWFDTNYHYLVPELSDTRRLSLQPEKLLAEIAEARALGFSPKPVLIGPVTLLWLSRGENRLALLPRLVEQYIALLQQLAAQQVEWIQIDEPILALDLELPWQQALRTAYADLGAVDVRLMLTTYFGDLRDNLDLCLSLPVDGYHFDAVRGGQEYIQAAKRIGKDQQLSVGIVDGRNIWKTDLNSALESLRPLQRALGERLWLATSCSLLHVPVDLDRERQLDTEQRSWFAFANQKLVELRVLALGLEGQGQEALASNAEAVLGRRRSSRIHKPEVVGRLQAITLADHRRATPYPLRAQLQRERLALPLLPTTSIGSFPQTTEIRTARAALRRGEISLDEYEQRMKGEIQHCVKQQEAVGLDLLVHGEAERNDMVEYFGEQLEGYLTTANGWVQSYGSRCVKPPVIFGDVQRPRAMTVNWSQYAQSLTRKPMKGMLTGPVTLLQWAFVRDDQPRADTCRQIALALRDEVCDLERAGIPAIQIDEPAIREGLPLRRCDWHAYLDWATEAFRLSASGVGDDCQIHTHMCYSQFNDIIQAVAAMDADVITIETSRSNMQLLDAFEAFAYPNEIGPGVYDIHSPNIPSVEQMEELIEKAAQRIPVERLWVNPDCGLKTRQWQEVLPALERLVEAARRLRHRLG</sequence>
<dbReference type="InterPro" id="IPR038071">
    <property type="entry name" value="UROD/MetE-like_sf"/>
</dbReference>
<dbReference type="NCBIfam" id="TIGR01371">
    <property type="entry name" value="met_syn_B12ind"/>
    <property type="match status" value="1"/>
</dbReference>
<feature type="binding site" evidence="10">
    <location>
        <position position="639"/>
    </location>
    <ligand>
        <name>Zn(2+)</name>
        <dbReference type="ChEBI" id="CHEBI:29105"/>
        <note>catalytic</note>
    </ligand>
</feature>
<feature type="binding site" evidence="10">
    <location>
        <position position="597"/>
    </location>
    <ligand>
        <name>L-methionine</name>
        <dbReference type="ChEBI" id="CHEBI:57844"/>
    </ligand>
</feature>
<comment type="catalytic activity">
    <reaction evidence="10">
        <text>5-methyltetrahydropteroyltri-L-glutamate + L-homocysteine = tetrahydropteroyltri-L-glutamate + L-methionine</text>
        <dbReference type="Rhea" id="RHEA:21196"/>
        <dbReference type="ChEBI" id="CHEBI:57844"/>
        <dbReference type="ChEBI" id="CHEBI:58140"/>
        <dbReference type="ChEBI" id="CHEBI:58199"/>
        <dbReference type="ChEBI" id="CHEBI:58207"/>
        <dbReference type="EC" id="2.1.1.14"/>
    </reaction>
</comment>
<feature type="binding site" evidence="10">
    <location>
        <position position="724"/>
    </location>
    <ligand>
        <name>Zn(2+)</name>
        <dbReference type="ChEBI" id="CHEBI:29105"/>
        <note>catalytic</note>
    </ligand>
</feature>
<dbReference type="PANTHER" id="PTHR30519">
    <property type="entry name" value="5-METHYLTETRAHYDROPTEROYLTRIGLUTAMATE--HOMOCYSTEINE METHYLTRANSFERASE"/>
    <property type="match status" value="1"/>
</dbReference>
<evidence type="ECO:0000313" key="13">
    <source>
        <dbReference type="EMBL" id="GGB79915.1"/>
    </source>
</evidence>
<name>A0ABQ1JXI3_9GAMM</name>
<dbReference type="InterPro" id="IPR006276">
    <property type="entry name" value="Cobalamin-indep_Met_synthase"/>
</dbReference>
<evidence type="ECO:0000259" key="11">
    <source>
        <dbReference type="Pfam" id="PF01717"/>
    </source>
</evidence>
<feature type="binding site" evidence="10">
    <location>
        <position position="641"/>
    </location>
    <ligand>
        <name>Zn(2+)</name>
        <dbReference type="ChEBI" id="CHEBI:29105"/>
        <note>catalytic</note>
    </ligand>
</feature>
<feature type="binding site" evidence="10">
    <location>
        <position position="663"/>
    </location>
    <ligand>
        <name>Zn(2+)</name>
        <dbReference type="ChEBI" id="CHEBI:29105"/>
        <note>catalytic</note>
    </ligand>
</feature>
<accession>A0ABQ1JXI3</accession>
<dbReference type="SUPFAM" id="SSF51726">
    <property type="entry name" value="UROD/MetE-like"/>
    <property type="match status" value="2"/>
</dbReference>
<dbReference type="RefSeq" id="WP_188745241.1">
    <property type="nucleotide sequence ID" value="NZ_BMIJ01000001.1"/>
</dbReference>
<comment type="similarity">
    <text evidence="3 10">Belongs to the vitamin-B12 independent methionine synthase family.</text>
</comment>
<dbReference type="GO" id="GO:0008168">
    <property type="term" value="F:methyltransferase activity"/>
    <property type="evidence" value="ECO:0007669"/>
    <property type="project" value="UniProtKB-KW"/>
</dbReference>
<feature type="binding site" evidence="10">
    <location>
        <position position="116"/>
    </location>
    <ligand>
        <name>5-methyltetrahydropteroyltri-L-glutamate</name>
        <dbReference type="ChEBI" id="CHEBI:58207"/>
    </ligand>
</feature>
<keyword evidence="5 10" id="KW-0028">Amino-acid biosynthesis</keyword>
<comment type="caution">
    <text evidence="13">The sequence shown here is derived from an EMBL/GenBank/DDBJ whole genome shotgun (WGS) entry which is preliminary data.</text>
</comment>
<feature type="binding site" evidence="10">
    <location>
        <begin position="429"/>
        <end position="431"/>
    </location>
    <ligand>
        <name>L-homocysteine</name>
        <dbReference type="ChEBI" id="CHEBI:58199"/>
    </ligand>
</feature>
<dbReference type="NCBIfam" id="NF003556">
    <property type="entry name" value="PRK05222.1"/>
    <property type="match status" value="1"/>
</dbReference>
<feature type="binding site" evidence="10">
    <location>
        <begin position="16"/>
        <end position="19"/>
    </location>
    <ligand>
        <name>5-methyltetrahydropteroyltri-L-glutamate</name>
        <dbReference type="ChEBI" id="CHEBI:58207"/>
    </ligand>
</feature>
<evidence type="ECO:0000256" key="9">
    <source>
        <dbReference type="ARBA" id="ARBA00023167"/>
    </source>
</evidence>
<dbReference type="HAMAP" id="MF_00172">
    <property type="entry name" value="Meth_synth"/>
    <property type="match status" value="1"/>
</dbReference>
<feature type="binding site" evidence="10">
    <location>
        <position position="597"/>
    </location>
    <ligand>
        <name>L-homocysteine</name>
        <dbReference type="ChEBI" id="CHEBI:58199"/>
    </ligand>
</feature>
<comment type="cofactor">
    <cofactor evidence="10">
        <name>Zn(2+)</name>
        <dbReference type="ChEBI" id="CHEBI:29105"/>
    </cofactor>
    <text evidence="10">Binds 1 zinc ion per subunit.</text>
</comment>
<keyword evidence="8 10" id="KW-0862">Zinc</keyword>
<dbReference type="Pfam" id="PF08267">
    <property type="entry name" value="Meth_synt_1"/>
    <property type="match status" value="1"/>
</dbReference>
<dbReference type="Gene3D" id="3.20.20.210">
    <property type="match status" value="2"/>
</dbReference>
<dbReference type="PIRSF" id="PIRSF000382">
    <property type="entry name" value="MeTrfase_B12_ind"/>
    <property type="match status" value="1"/>
</dbReference>
<feature type="domain" description="Cobalamin-independent methionine synthase MetE C-terminal/archaeal" evidence="11">
    <location>
        <begin position="424"/>
        <end position="746"/>
    </location>
</feature>
<feature type="domain" description="Cobalamin-independent methionine synthase MetE N-terminal" evidence="12">
    <location>
        <begin position="5"/>
        <end position="310"/>
    </location>
</feature>
<keyword evidence="14" id="KW-1185">Reference proteome</keyword>
<evidence type="ECO:0000256" key="8">
    <source>
        <dbReference type="ARBA" id="ARBA00022833"/>
    </source>
</evidence>
<evidence type="ECO:0000256" key="4">
    <source>
        <dbReference type="ARBA" id="ARBA00022603"/>
    </source>
</evidence>
<evidence type="ECO:0000256" key="7">
    <source>
        <dbReference type="ARBA" id="ARBA00022723"/>
    </source>
</evidence>
<evidence type="ECO:0000256" key="2">
    <source>
        <dbReference type="ARBA" id="ARBA00004681"/>
    </source>
</evidence>
<feature type="active site" description="Proton donor" evidence="10">
    <location>
        <position position="692"/>
    </location>
</feature>
<dbReference type="InterPro" id="IPR013215">
    <property type="entry name" value="Cbl-indep_Met_Synth_N"/>
</dbReference>
<dbReference type="GO" id="GO:0032259">
    <property type="term" value="P:methylation"/>
    <property type="evidence" value="ECO:0007669"/>
    <property type="project" value="UniProtKB-KW"/>
</dbReference>
<feature type="binding site" evidence="10">
    <location>
        <position position="482"/>
    </location>
    <ligand>
        <name>L-homocysteine</name>
        <dbReference type="ChEBI" id="CHEBI:58199"/>
    </ligand>
</feature>
<dbReference type="CDD" id="cd03311">
    <property type="entry name" value="CIMS_C_terminal_like"/>
    <property type="match status" value="1"/>
</dbReference>
<dbReference type="InterPro" id="IPR002629">
    <property type="entry name" value="Met_Synth_C/arc"/>
</dbReference>
<gene>
    <name evidence="10 13" type="primary">metE</name>
    <name evidence="13" type="ORF">GCM10011352_01990</name>
</gene>
<feature type="binding site" evidence="10">
    <location>
        <position position="559"/>
    </location>
    <ligand>
        <name>5-methyltetrahydropteroyltri-L-glutamate</name>
        <dbReference type="ChEBI" id="CHEBI:58207"/>
    </ligand>
</feature>
<feature type="binding site" evidence="10">
    <location>
        <begin position="513"/>
        <end position="514"/>
    </location>
    <ligand>
        <name>5-methyltetrahydropteroyltri-L-glutamate</name>
        <dbReference type="ChEBI" id="CHEBI:58207"/>
    </ligand>
</feature>
<dbReference type="EC" id="2.1.1.14" evidence="10"/>
<feature type="binding site" evidence="10">
    <location>
        <position position="603"/>
    </location>
    <ligand>
        <name>5-methyltetrahydropteroyltri-L-glutamate</name>
        <dbReference type="ChEBI" id="CHEBI:58207"/>
    </ligand>
</feature>
<evidence type="ECO:0000256" key="10">
    <source>
        <dbReference type="HAMAP-Rule" id="MF_00172"/>
    </source>
</evidence>
<dbReference type="CDD" id="cd03312">
    <property type="entry name" value="CIMS_N_terminal_like"/>
    <property type="match status" value="1"/>
</dbReference>
<evidence type="ECO:0000256" key="6">
    <source>
        <dbReference type="ARBA" id="ARBA00022679"/>
    </source>
</evidence>
<evidence type="ECO:0000259" key="12">
    <source>
        <dbReference type="Pfam" id="PF08267"/>
    </source>
</evidence>
<feature type="binding site" evidence="10">
    <location>
        <position position="482"/>
    </location>
    <ligand>
        <name>L-methionine</name>
        <dbReference type="ChEBI" id="CHEBI:57844"/>
    </ligand>
</feature>
<comment type="pathway">
    <text evidence="2 10">Amino-acid biosynthesis; L-methionine biosynthesis via de novo pathway; L-methionine from L-homocysteine (MetE route): step 1/1.</text>
</comment>
<evidence type="ECO:0000313" key="14">
    <source>
        <dbReference type="Proteomes" id="UP000629025"/>
    </source>
</evidence>
<comment type="function">
    <text evidence="1 10">Catalyzes the transfer of a methyl group from 5-methyltetrahydrofolate to homocysteine resulting in methionine formation.</text>
</comment>
<evidence type="ECO:0000256" key="3">
    <source>
        <dbReference type="ARBA" id="ARBA00009553"/>
    </source>
</evidence>
<keyword evidence="4 10" id="KW-0489">Methyltransferase</keyword>
<dbReference type="Pfam" id="PF01717">
    <property type="entry name" value="Meth_synt_2"/>
    <property type="match status" value="1"/>
</dbReference>
<keyword evidence="10" id="KW-0677">Repeat</keyword>
<reference evidence="14" key="1">
    <citation type="journal article" date="2019" name="Int. J. Syst. Evol. Microbiol.">
        <title>The Global Catalogue of Microorganisms (GCM) 10K type strain sequencing project: providing services to taxonomists for standard genome sequencing and annotation.</title>
        <authorList>
            <consortium name="The Broad Institute Genomics Platform"/>
            <consortium name="The Broad Institute Genome Sequencing Center for Infectious Disease"/>
            <person name="Wu L."/>
            <person name="Ma J."/>
        </authorList>
    </citation>
    <scope>NUCLEOTIDE SEQUENCE [LARGE SCALE GENOMIC DNA]</scope>
    <source>
        <strain evidence="14">CGMCC 1.15341</strain>
    </source>
</reference>
<dbReference type="Proteomes" id="UP000629025">
    <property type="component" value="Unassembled WGS sequence"/>
</dbReference>
<organism evidence="13 14">
    <name type="scientific">Marinobacterium zhoushanense</name>
    <dbReference type="NCBI Taxonomy" id="1679163"/>
    <lineage>
        <taxon>Bacteria</taxon>
        <taxon>Pseudomonadati</taxon>
        <taxon>Pseudomonadota</taxon>
        <taxon>Gammaproteobacteria</taxon>
        <taxon>Oceanospirillales</taxon>
        <taxon>Oceanospirillaceae</taxon>
        <taxon>Marinobacterium</taxon>
    </lineage>
</organism>
<keyword evidence="9 10" id="KW-0486">Methionine biosynthesis</keyword>
<feature type="binding site" evidence="10">
    <location>
        <begin position="429"/>
        <end position="431"/>
    </location>
    <ligand>
        <name>L-methionine</name>
        <dbReference type="ChEBI" id="CHEBI:57844"/>
    </ligand>
</feature>
<proteinExistence type="inferred from homology"/>
<keyword evidence="7 10" id="KW-0479">Metal-binding</keyword>
<protein>
    <recommendedName>
        <fullName evidence="10">5-methyltetrahydropteroyltriglutamate--homocysteine methyltransferase</fullName>
        <ecNumber evidence="10">2.1.1.14</ecNumber>
    </recommendedName>
    <alternativeName>
        <fullName evidence="10">Cobalamin-independent methionine synthase</fullName>
    </alternativeName>
    <alternativeName>
        <fullName evidence="10">Methionine synthase, vitamin-B12 independent isozyme</fullName>
    </alternativeName>
</protein>
<evidence type="ECO:0000256" key="1">
    <source>
        <dbReference type="ARBA" id="ARBA00002777"/>
    </source>
</evidence>
<dbReference type="EMBL" id="BMIJ01000001">
    <property type="protein sequence ID" value="GGB79915.1"/>
    <property type="molecule type" value="Genomic_DNA"/>
</dbReference>
<evidence type="ECO:0000256" key="5">
    <source>
        <dbReference type="ARBA" id="ARBA00022605"/>
    </source>
</evidence>
<keyword evidence="6 10" id="KW-0808">Transferase</keyword>